<dbReference type="RefSeq" id="WP_237364100.1">
    <property type="nucleotide sequence ID" value="NZ_CAKLDM010000005.1"/>
</dbReference>
<name>A0ABM9AA35_9VIBR</name>
<comment type="caution">
    <text evidence="4">The sequence shown here is derived from an EMBL/GenBank/DDBJ whole genome shotgun (WGS) entry which is preliminary data.</text>
</comment>
<evidence type="ECO:0000313" key="4">
    <source>
        <dbReference type="EMBL" id="CAH0543194.1"/>
    </source>
</evidence>
<dbReference type="InterPro" id="IPR018060">
    <property type="entry name" value="HTH_AraC"/>
</dbReference>
<dbReference type="PANTHER" id="PTHR43130:SF3">
    <property type="entry name" value="HTH-TYPE TRANSCRIPTIONAL REGULATOR RV1931C"/>
    <property type="match status" value="1"/>
</dbReference>
<dbReference type="SMART" id="SM00342">
    <property type="entry name" value="HTH_ARAC"/>
    <property type="match status" value="1"/>
</dbReference>
<evidence type="ECO:0000256" key="2">
    <source>
        <dbReference type="ARBA" id="ARBA00023163"/>
    </source>
</evidence>
<dbReference type="Pfam" id="PF01965">
    <property type="entry name" value="DJ-1_PfpI"/>
    <property type="match status" value="1"/>
</dbReference>
<evidence type="ECO:0000313" key="5">
    <source>
        <dbReference type="Proteomes" id="UP000838748"/>
    </source>
</evidence>
<dbReference type="SUPFAM" id="SSF46689">
    <property type="entry name" value="Homeodomain-like"/>
    <property type="match status" value="2"/>
</dbReference>
<keyword evidence="5" id="KW-1185">Reference proteome</keyword>
<accession>A0ABM9AA35</accession>
<dbReference type="Proteomes" id="UP000838748">
    <property type="component" value="Unassembled WGS sequence"/>
</dbReference>
<dbReference type="Pfam" id="PF12833">
    <property type="entry name" value="HTH_18"/>
    <property type="match status" value="1"/>
</dbReference>
<dbReference type="PROSITE" id="PS01124">
    <property type="entry name" value="HTH_ARAC_FAMILY_2"/>
    <property type="match status" value="1"/>
</dbReference>
<dbReference type="InterPro" id="IPR052158">
    <property type="entry name" value="INH-QAR"/>
</dbReference>
<dbReference type="SUPFAM" id="SSF52317">
    <property type="entry name" value="Class I glutamine amidotransferase-like"/>
    <property type="match status" value="1"/>
</dbReference>
<reference evidence="4" key="1">
    <citation type="submission" date="2021-11" db="EMBL/GenBank/DDBJ databases">
        <authorList>
            <person name="Rodrigo-Torres L."/>
            <person name="Arahal R. D."/>
            <person name="Lucena T."/>
        </authorList>
    </citation>
    <scope>NUCLEOTIDE SEQUENCE</scope>
    <source>
        <strain evidence="4">CECT 7928</strain>
    </source>
</reference>
<organism evidence="4 5">
    <name type="scientific">Vibrio marisflavi CECT 7928</name>
    <dbReference type="NCBI Taxonomy" id="634439"/>
    <lineage>
        <taxon>Bacteria</taxon>
        <taxon>Pseudomonadati</taxon>
        <taxon>Pseudomonadota</taxon>
        <taxon>Gammaproteobacteria</taxon>
        <taxon>Vibrionales</taxon>
        <taxon>Vibrionaceae</taxon>
        <taxon>Vibrio</taxon>
    </lineage>
</organism>
<dbReference type="InterPro" id="IPR009057">
    <property type="entry name" value="Homeodomain-like_sf"/>
</dbReference>
<sequence length="320" mass="36257">MKAKRVAILSFPHVAMFEIACAVELFGLPRPEFESWYQCEVVSFEHAPLETTAGLQLQAKAVKQLDDYDMLVVPSWPASQSNLPPLLAEQVLRCYQHGKRIVSFCSGSFLLAELGILEGRNATTHWRYAQQFQQRFPNLNYLDDVLYVYDGQIGCSAGSASAIDLGLEIIRQDYGYTVANQVARRLVMSAHRHGGQSQFVETPVLAVPNQFAQSIDWALSHLNEDIDINSLAARANMSRRTFDRKFRSSFNLSPKAWLTQQRLEKAKVLLENEGYSIEKVAELSGFDNSTTMRHHFRKLLSISPNQYRQQFAANSSLSRF</sequence>
<feature type="domain" description="HTH araC/xylS-type" evidence="3">
    <location>
        <begin position="212"/>
        <end position="310"/>
    </location>
</feature>
<keyword evidence="2" id="KW-0804">Transcription</keyword>
<dbReference type="EMBL" id="CAKLDM010000005">
    <property type="protein sequence ID" value="CAH0543194.1"/>
    <property type="molecule type" value="Genomic_DNA"/>
</dbReference>
<dbReference type="Gene3D" id="3.40.50.880">
    <property type="match status" value="1"/>
</dbReference>
<gene>
    <name evidence="4" type="primary">cdhR</name>
    <name evidence="4" type="ORF">VMF7928_04459</name>
</gene>
<dbReference type="Gene3D" id="1.10.10.60">
    <property type="entry name" value="Homeodomain-like"/>
    <property type="match status" value="1"/>
</dbReference>
<dbReference type="InterPro" id="IPR002818">
    <property type="entry name" value="DJ-1/PfpI"/>
</dbReference>
<dbReference type="InterPro" id="IPR029062">
    <property type="entry name" value="Class_I_gatase-like"/>
</dbReference>
<evidence type="ECO:0000259" key="3">
    <source>
        <dbReference type="PROSITE" id="PS01124"/>
    </source>
</evidence>
<proteinExistence type="predicted"/>
<evidence type="ECO:0000256" key="1">
    <source>
        <dbReference type="ARBA" id="ARBA00023015"/>
    </source>
</evidence>
<protein>
    <submittedName>
        <fullName evidence="4">HTH-type transcriptional regulator CdhR</fullName>
    </submittedName>
</protein>
<keyword evidence="1" id="KW-0805">Transcription regulation</keyword>
<dbReference type="PANTHER" id="PTHR43130">
    <property type="entry name" value="ARAC-FAMILY TRANSCRIPTIONAL REGULATOR"/>
    <property type="match status" value="1"/>
</dbReference>
<dbReference type="CDD" id="cd03137">
    <property type="entry name" value="GATase1_AraC_1"/>
    <property type="match status" value="1"/>
</dbReference>